<dbReference type="GO" id="GO:0032259">
    <property type="term" value="P:methylation"/>
    <property type="evidence" value="ECO:0007669"/>
    <property type="project" value="UniProtKB-KW"/>
</dbReference>
<dbReference type="SUPFAM" id="SSF53335">
    <property type="entry name" value="S-adenosyl-L-methionine-dependent methyltransferases"/>
    <property type="match status" value="1"/>
</dbReference>
<evidence type="ECO:0000256" key="4">
    <source>
        <dbReference type="ARBA" id="ARBA00022691"/>
    </source>
</evidence>
<gene>
    <name evidence="10" type="ORF">QVD17_09660</name>
</gene>
<dbReference type="InterPro" id="IPR030380">
    <property type="entry name" value="SAM_MeTfrase_DRM"/>
</dbReference>
<keyword evidence="8" id="KW-1133">Transmembrane helix</keyword>
<evidence type="ECO:0000256" key="2">
    <source>
        <dbReference type="ARBA" id="ARBA00022603"/>
    </source>
</evidence>
<evidence type="ECO:0000256" key="3">
    <source>
        <dbReference type="ARBA" id="ARBA00022679"/>
    </source>
</evidence>
<dbReference type="PANTHER" id="PTHR23068:SF25">
    <property type="entry name" value="DNA (CYTOSINE-5)-METHYLTRANSFERASE DRM2"/>
    <property type="match status" value="1"/>
</dbReference>
<keyword evidence="8" id="KW-0812">Transmembrane</keyword>
<comment type="subcellular location">
    <subcellularLocation>
        <location evidence="1">Nucleus</location>
    </subcellularLocation>
</comment>
<feature type="transmembrane region" description="Helical" evidence="8">
    <location>
        <begin position="115"/>
        <end position="137"/>
    </location>
</feature>
<dbReference type="PANTHER" id="PTHR23068">
    <property type="entry name" value="DNA CYTOSINE-5- -METHYLTRANSFERASE 3-RELATED"/>
    <property type="match status" value="1"/>
</dbReference>
<sequence>MLLGFPRNHTRGGGISRTDIYKSLSNSFQVDTVAYHFSVLKDMFPDGINVLSLLSGIGGAEVALHRLKIPLKNVVSVEISEANRDIVRSWWEQTKQKRNLIHLSDVETVTPLRNILALLVVLISLLVEAHAIILRAVTG</sequence>
<dbReference type="InterPro" id="IPR029063">
    <property type="entry name" value="SAM-dependent_MTases_sf"/>
</dbReference>
<dbReference type="GO" id="GO:0005634">
    <property type="term" value="C:nucleus"/>
    <property type="evidence" value="ECO:0007669"/>
    <property type="project" value="UniProtKB-SubCell"/>
</dbReference>
<organism evidence="10 11">
    <name type="scientific">Tagetes erecta</name>
    <name type="common">African marigold</name>
    <dbReference type="NCBI Taxonomy" id="13708"/>
    <lineage>
        <taxon>Eukaryota</taxon>
        <taxon>Viridiplantae</taxon>
        <taxon>Streptophyta</taxon>
        <taxon>Embryophyta</taxon>
        <taxon>Tracheophyta</taxon>
        <taxon>Spermatophyta</taxon>
        <taxon>Magnoliopsida</taxon>
        <taxon>eudicotyledons</taxon>
        <taxon>Gunneridae</taxon>
        <taxon>Pentapetalae</taxon>
        <taxon>asterids</taxon>
        <taxon>campanulids</taxon>
        <taxon>Asterales</taxon>
        <taxon>Asteraceae</taxon>
        <taxon>Asteroideae</taxon>
        <taxon>Heliantheae alliance</taxon>
        <taxon>Tageteae</taxon>
        <taxon>Tagetes</taxon>
    </lineage>
</organism>
<evidence type="ECO:0000256" key="5">
    <source>
        <dbReference type="ARBA" id="ARBA00022737"/>
    </source>
</evidence>
<protein>
    <recommendedName>
        <fullName evidence="9">SAM-dependent MTase DRM-type domain-containing protein</fullName>
    </recommendedName>
</protein>
<evidence type="ECO:0000256" key="6">
    <source>
        <dbReference type="ARBA" id="ARBA00023125"/>
    </source>
</evidence>
<dbReference type="PROSITE" id="PS51680">
    <property type="entry name" value="SAM_MT_DRM"/>
    <property type="match status" value="1"/>
</dbReference>
<comment type="caution">
    <text evidence="10">The sequence shown here is derived from an EMBL/GenBank/DDBJ whole genome shotgun (WGS) entry which is preliminary data.</text>
</comment>
<reference evidence="10" key="1">
    <citation type="journal article" date="2023" name="bioRxiv">
        <title>Improved chromosome-level genome assembly for marigold (Tagetes erecta).</title>
        <authorList>
            <person name="Jiang F."/>
            <person name="Yuan L."/>
            <person name="Wang S."/>
            <person name="Wang H."/>
            <person name="Xu D."/>
            <person name="Wang A."/>
            <person name="Fan W."/>
        </authorList>
    </citation>
    <scope>NUCLEOTIDE SEQUENCE</scope>
    <source>
        <strain evidence="10">WSJ</strain>
        <tissue evidence="10">Leaf</tissue>
    </source>
</reference>
<accession>A0AAD8L4S3</accession>
<feature type="domain" description="SAM-dependent MTase DRM-type" evidence="9">
    <location>
        <begin position="1"/>
        <end position="139"/>
    </location>
</feature>
<dbReference type="Proteomes" id="UP001229421">
    <property type="component" value="Unassembled WGS sequence"/>
</dbReference>
<dbReference type="Gene3D" id="3.40.50.150">
    <property type="entry name" value="Vaccinia Virus protein VP39"/>
    <property type="match status" value="1"/>
</dbReference>
<keyword evidence="8" id="KW-0472">Membrane</keyword>
<dbReference type="AlphaFoldDB" id="A0AAD8L4S3"/>
<dbReference type="GO" id="GO:0003677">
    <property type="term" value="F:DNA binding"/>
    <property type="evidence" value="ECO:0007669"/>
    <property type="project" value="UniProtKB-KW"/>
</dbReference>
<keyword evidence="4" id="KW-0949">S-adenosyl-L-methionine</keyword>
<evidence type="ECO:0000256" key="1">
    <source>
        <dbReference type="ARBA" id="ARBA00004123"/>
    </source>
</evidence>
<dbReference type="InterPro" id="IPR050390">
    <property type="entry name" value="C5-Methyltransferase"/>
</dbReference>
<evidence type="ECO:0000313" key="11">
    <source>
        <dbReference type="Proteomes" id="UP001229421"/>
    </source>
</evidence>
<evidence type="ECO:0000313" key="10">
    <source>
        <dbReference type="EMBL" id="KAK1432761.1"/>
    </source>
</evidence>
<keyword evidence="3" id="KW-0808">Transferase</keyword>
<keyword evidence="11" id="KW-1185">Reference proteome</keyword>
<proteinExistence type="predicted"/>
<keyword evidence="6" id="KW-0238">DNA-binding</keyword>
<name>A0AAD8L4S3_TARER</name>
<keyword evidence="7" id="KW-0539">Nucleus</keyword>
<dbReference type="GO" id="GO:0003886">
    <property type="term" value="F:DNA (cytosine-5-)-methyltransferase activity"/>
    <property type="evidence" value="ECO:0007669"/>
    <property type="project" value="TreeGrafter"/>
</dbReference>
<keyword evidence="5" id="KW-0677">Repeat</keyword>
<evidence type="ECO:0000256" key="8">
    <source>
        <dbReference type="SAM" id="Phobius"/>
    </source>
</evidence>
<keyword evidence="2" id="KW-0489">Methyltransferase</keyword>
<evidence type="ECO:0000256" key="7">
    <source>
        <dbReference type="ARBA" id="ARBA00023242"/>
    </source>
</evidence>
<evidence type="ECO:0000259" key="9">
    <source>
        <dbReference type="PROSITE" id="PS51680"/>
    </source>
</evidence>
<dbReference type="EMBL" id="JAUHHV010000002">
    <property type="protein sequence ID" value="KAK1432761.1"/>
    <property type="molecule type" value="Genomic_DNA"/>
</dbReference>